<evidence type="ECO:0008006" key="4">
    <source>
        <dbReference type="Google" id="ProtNLM"/>
    </source>
</evidence>
<dbReference type="PANTHER" id="PTHR33372">
    <property type="match status" value="1"/>
</dbReference>
<name>A0AAV5F5J1_ELECO</name>
<feature type="transmembrane region" description="Helical" evidence="1">
    <location>
        <begin position="330"/>
        <end position="354"/>
    </location>
</feature>
<dbReference type="GO" id="GO:0031969">
    <property type="term" value="C:chloroplast membrane"/>
    <property type="evidence" value="ECO:0007669"/>
    <property type="project" value="TreeGrafter"/>
</dbReference>
<protein>
    <recommendedName>
        <fullName evidence="4">Protein CHAPERONE-LIKE PROTEIN OF POR1, chloroplastic</fullName>
    </recommendedName>
</protein>
<dbReference type="PANTHER" id="PTHR33372:SF10">
    <property type="entry name" value="OS03G0137300 PROTEIN"/>
    <property type="match status" value="1"/>
</dbReference>
<sequence length="355" mass="37894">MATATALSFSGGGRGAGGSPLLRRYTASAGRCCAFPRSRWRPPRLAASRADDSSPAPFEMTVESALKLLGVVEGASFDEILRAKNAVLASCKDDQNAVAQVPETPPPLLIIPFVSAFCYAQPPLRGKGDSLLRPWYLRLISFLVPSASRPLDKYTYLWVFLTSLPDFYAVYFTLSLRVEAAYDMLLMQSLSQRRAGKVADSSIRYADVKTVKSPGTGTVPQWMQATMKNAPVTFEAPSSSSLGIQSCVYGALMVFTYASGSSTSLPSSYTSPDVPGFILATGFGASLYFLAKKNMNLGKAALITVGGLAAGATVGSAVENFLQVDIVPFLGIHSPAVVVSEFILFSQFLVSLCVR</sequence>
<dbReference type="Proteomes" id="UP001054889">
    <property type="component" value="Unassembled WGS sequence"/>
</dbReference>
<dbReference type="InterPro" id="IPR021788">
    <property type="entry name" value="CPP1-like"/>
</dbReference>
<keyword evidence="3" id="KW-1185">Reference proteome</keyword>
<keyword evidence="1" id="KW-1133">Transmembrane helix</keyword>
<accession>A0AAV5F5J1</accession>
<evidence type="ECO:0000313" key="2">
    <source>
        <dbReference type="EMBL" id="GJN30230.1"/>
    </source>
</evidence>
<dbReference type="Pfam" id="PF11833">
    <property type="entry name" value="CPP1-like"/>
    <property type="match status" value="1"/>
</dbReference>
<dbReference type="AlphaFoldDB" id="A0AAV5F5J1"/>
<evidence type="ECO:0000313" key="3">
    <source>
        <dbReference type="Proteomes" id="UP001054889"/>
    </source>
</evidence>
<comment type="caution">
    <text evidence="2">The sequence shown here is derived from an EMBL/GenBank/DDBJ whole genome shotgun (WGS) entry which is preliminary data.</text>
</comment>
<evidence type="ECO:0000256" key="1">
    <source>
        <dbReference type="SAM" id="Phobius"/>
    </source>
</evidence>
<reference evidence="2" key="1">
    <citation type="journal article" date="2018" name="DNA Res.">
        <title>Multiple hybrid de novo genome assembly of finger millet, an orphan allotetraploid crop.</title>
        <authorList>
            <person name="Hatakeyama M."/>
            <person name="Aluri S."/>
            <person name="Balachadran M.T."/>
            <person name="Sivarajan S.R."/>
            <person name="Patrignani A."/>
            <person name="Gruter S."/>
            <person name="Poveda L."/>
            <person name="Shimizu-Inatsugi R."/>
            <person name="Baeten J."/>
            <person name="Francoijs K.J."/>
            <person name="Nataraja K.N."/>
            <person name="Reddy Y.A.N."/>
            <person name="Phadnis S."/>
            <person name="Ravikumar R.L."/>
            <person name="Schlapbach R."/>
            <person name="Sreeman S.M."/>
            <person name="Shimizu K.K."/>
        </authorList>
    </citation>
    <scope>NUCLEOTIDE SEQUENCE</scope>
</reference>
<feature type="transmembrane region" description="Helical" evidence="1">
    <location>
        <begin position="300"/>
        <end position="318"/>
    </location>
</feature>
<feature type="transmembrane region" description="Helical" evidence="1">
    <location>
        <begin position="274"/>
        <end position="291"/>
    </location>
</feature>
<organism evidence="2 3">
    <name type="scientific">Eleusine coracana subsp. coracana</name>
    <dbReference type="NCBI Taxonomy" id="191504"/>
    <lineage>
        <taxon>Eukaryota</taxon>
        <taxon>Viridiplantae</taxon>
        <taxon>Streptophyta</taxon>
        <taxon>Embryophyta</taxon>
        <taxon>Tracheophyta</taxon>
        <taxon>Spermatophyta</taxon>
        <taxon>Magnoliopsida</taxon>
        <taxon>Liliopsida</taxon>
        <taxon>Poales</taxon>
        <taxon>Poaceae</taxon>
        <taxon>PACMAD clade</taxon>
        <taxon>Chloridoideae</taxon>
        <taxon>Cynodonteae</taxon>
        <taxon>Eleusininae</taxon>
        <taxon>Eleusine</taxon>
    </lineage>
</organism>
<dbReference type="EMBL" id="BQKI01000082">
    <property type="protein sequence ID" value="GJN30230.1"/>
    <property type="molecule type" value="Genomic_DNA"/>
</dbReference>
<gene>
    <name evidence="2" type="primary">gb18519</name>
    <name evidence="2" type="ORF">PR202_gb18519</name>
</gene>
<keyword evidence="1" id="KW-0812">Transmembrane</keyword>
<keyword evidence="1" id="KW-0472">Membrane</keyword>
<proteinExistence type="predicted"/>
<reference evidence="2" key="2">
    <citation type="submission" date="2021-12" db="EMBL/GenBank/DDBJ databases">
        <title>Resequencing data analysis of finger millet.</title>
        <authorList>
            <person name="Hatakeyama M."/>
            <person name="Aluri S."/>
            <person name="Balachadran M.T."/>
            <person name="Sivarajan S.R."/>
            <person name="Poveda L."/>
            <person name="Shimizu-Inatsugi R."/>
            <person name="Schlapbach R."/>
            <person name="Sreeman S.M."/>
            <person name="Shimizu K.K."/>
        </authorList>
    </citation>
    <scope>NUCLEOTIDE SEQUENCE</scope>
</reference>